<evidence type="ECO:0000259" key="4">
    <source>
        <dbReference type="PROSITE" id="PS50893"/>
    </source>
</evidence>
<dbReference type="InterPro" id="IPR027417">
    <property type="entry name" value="P-loop_NTPase"/>
</dbReference>
<organism evidence="5 6">
    <name type="scientific">Abyssobacteria bacterium (strain SURF_5)</name>
    <dbReference type="NCBI Taxonomy" id="2093360"/>
    <lineage>
        <taxon>Bacteria</taxon>
        <taxon>Pseudomonadati</taxon>
        <taxon>Candidatus Hydrogenedentota</taxon>
        <taxon>Candidatus Abyssobacteria</taxon>
    </lineage>
</organism>
<dbReference type="SMART" id="SM00382">
    <property type="entry name" value="AAA"/>
    <property type="match status" value="2"/>
</dbReference>
<evidence type="ECO:0000256" key="3">
    <source>
        <dbReference type="ARBA" id="ARBA00022840"/>
    </source>
</evidence>
<accession>A0A3A4NEL8</accession>
<dbReference type="PROSITE" id="PS50893">
    <property type="entry name" value="ABC_TRANSPORTER_2"/>
    <property type="match status" value="2"/>
</dbReference>
<evidence type="ECO:0000313" key="6">
    <source>
        <dbReference type="Proteomes" id="UP000265882"/>
    </source>
</evidence>
<dbReference type="EMBL" id="QZKU01000136">
    <property type="protein sequence ID" value="RJP15290.1"/>
    <property type="molecule type" value="Genomic_DNA"/>
</dbReference>
<dbReference type="InterPro" id="IPR050095">
    <property type="entry name" value="ECF_ABC_transporter_ATP-bd"/>
</dbReference>
<dbReference type="Gene3D" id="3.40.50.300">
    <property type="entry name" value="P-loop containing nucleotide triphosphate hydrolases"/>
    <property type="match status" value="2"/>
</dbReference>
<name>A0A3A4NEL8_ABYX5</name>
<dbReference type="SUPFAM" id="SSF52540">
    <property type="entry name" value="P-loop containing nucleoside triphosphate hydrolases"/>
    <property type="match status" value="2"/>
</dbReference>
<comment type="caution">
    <text evidence="5">The sequence shown here is derived from an EMBL/GenBank/DDBJ whole genome shotgun (WGS) entry which is preliminary data.</text>
</comment>
<sequence length="462" mass="49710">MGNRGMAWALKVEDFSYSYPGNGEAILRSLSFTVNRGECVCITGSSGAGKSTLLLAIQGLLKGGHCNGRITIDANGWKKPVGLLFQNVDSQILCSTVEEEAAFGPDAIGFTGEETAAQAHHALQSVGLAGFEKRNVDRLSAGEKQRVALAAVLSSRPAVVLLDEPTSQLDEQGKADLVQIIHELKRQGHALLIADHEPGVFHGVVDRLFQLEKGCLRERSFGFFHGSGSYAPGPGGADSSKPASSAEPALEMDGIVWTEPNGKVVLDCLSLRIGRGEFVYLYGENGAGKSSLLRLMVGLESPQAGSIRTAGITAPKPEQLVGNVGLLFQNPQKQLFEDSVFSEAAFTLRMLKYGEREVMPRVNGALALCEVERFAERSPFTLSYGEQHRVALASVIAANPEVLLLDEPFAGLDFPQRRRMLTILSRLQRNGTTIILASHGPLPAGEWVNRHIILKNGKISEG</sequence>
<evidence type="ECO:0000313" key="5">
    <source>
        <dbReference type="EMBL" id="RJP15290.1"/>
    </source>
</evidence>
<dbReference type="InterPro" id="IPR017871">
    <property type="entry name" value="ABC_transporter-like_CS"/>
</dbReference>
<dbReference type="GO" id="GO:0042626">
    <property type="term" value="F:ATPase-coupled transmembrane transporter activity"/>
    <property type="evidence" value="ECO:0007669"/>
    <property type="project" value="TreeGrafter"/>
</dbReference>
<keyword evidence="2" id="KW-0547">Nucleotide-binding</keyword>
<dbReference type="PANTHER" id="PTHR43553">
    <property type="entry name" value="HEAVY METAL TRANSPORTER"/>
    <property type="match status" value="1"/>
</dbReference>
<evidence type="ECO:0000256" key="2">
    <source>
        <dbReference type="ARBA" id="ARBA00022741"/>
    </source>
</evidence>
<proteinExistence type="predicted"/>
<dbReference type="GO" id="GO:0005524">
    <property type="term" value="F:ATP binding"/>
    <property type="evidence" value="ECO:0007669"/>
    <property type="project" value="UniProtKB-KW"/>
</dbReference>
<dbReference type="GO" id="GO:0016887">
    <property type="term" value="F:ATP hydrolysis activity"/>
    <property type="evidence" value="ECO:0007669"/>
    <property type="project" value="InterPro"/>
</dbReference>
<dbReference type="CDD" id="cd03225">
    <property type="entry name" value="ABC_cobalt_CbiO_domain1"/>
    <property type="match status" value="2"/>
</dbReference>
<gene>
    <name evidence="5" type="ORF">C4520_20345</name>
</gene>
<dbReference type="InterPro" id="IPR003593">
    <property type="entry name" value="AAA+_ATPase"/>
</dbReference>
<dbReference type="InterPro" id="IPR003439">
    <property type="entry name" value="ABC_transporter-like_ATP-bd"/>
</dbReference>
<dbReference type="AlphaFoldDB" id="A0A3A4NEL8"/>
<dbReference type="Proteomes" id="UP000265882">
    <property type="component" value="Unassembled WGS sequence"/>
</dbReference>
<dbReference type="PROSITE" id="PS00211">
    <property type="entry name" value="ABC_TRANSPORTER_1"/>
    <property type="match status" value="1"/>
</dbReference>
<keyword evidence="3 5" id="KW-0067">ATP-binding</keyword>
<dbReference type="GO" id="GO:0043190">
    <property type="term" value="C:ATP-binding cassette (ABC) transporter complex"/>
    <property type="evidence" value="ECO:0007669"/>
    <property type="project" value="TreeGrafter"/>
</dbReference>
<dbReference type="InterPro" id="IPR015856">
    <property type="entry name" value="ABC_transpr_CbiO/EcfA_su"/>
</dbReference>
<feature type="domain" description="ABC transporter" evidence="4">
    <location>
        <begin position="250"/>
        <end position="462"/>
    </location>
</feature>
<feature type="domain" description="ABC transporter" evidence="4">
    <location>
        <begin position="10"/>
        <end position="238"/>
    </location>
</feature>
<evidence type="ECO:0000256" key="1">
    <source>
        <dbReference type="ARBA" id="ARBA00022448"/>
    </source>
</evidence>
<dbReference type="Pfam" id="PF00005">
    <property type="entry name" value="ABC_tran"/>
    <property type="match status" value="2"/>
</dbReference>
<keyword evidence="1" id="KW-0813">Transport</keyword>
<reference evidence="5 6" key="1">
    <citation type="journal article" date="2017" name="ISME J.">
        <title>Energy and carbon metabolisms in a deep terrestrial subsurface fluid microbial community.</title>
        <authorList>
            <person name="Momper L."/>
            <person name="Jungbluth S.P."/>
            <person name="Lee M.D."/>
            <person name="Amend J.P."/>
        </authorList>
    </citation>
    <scope>NUCLEOTIDE SEQUENCE [LARGE SCALE GENOMIC DNA]</scope>
    <source>
        <strain evidence="5">SURF_5</strain>
    </source>
</reference>
<protein>
    <submittedName>
        <fullName evidence="5">ABC transporter ATP-binding protein</fullName>
    </submittedName>
</protein>